<dbReference type="RefSeq" id="WP_111515520.1">
    <property type="nucleotide sequence ID" value="NZ_QFYR01000003.1"/>
</dbReference>
<dbReference type="NCBIfam" id="NF038032">
    <property type="entry name" value="CehA_McbA_metalo"/>
    <property type="match status" value="1"/>
</dbReference>
<dbReference type="GO" id="GO:0004534">
    <property type="term" value="F:5'-3' RNA exonuclease activity"/>
    <property type="evidence" value="ECO:0007669"/>
    <property type="project" value="TreeGrafter"/>
</dbReference>
<dbReference type="AlphaFoldDB" id="A0A328ADA1"/>
<proteinExistence type="predicted"/>
<evidence type="ECO:0000313" key="2">
    <source>
        <dbReference type="EMBL" id="RAK52196.1"/>
    </source>
</evidence>
<dbReference type="CDD" id="cd07432">
    <property type="entry name" value="PHP_HisPPase"/>
    <property type="match status" value="1"/>
</dbReference>
<evidence type="ECO:0000313" key="3">
    <source>
        <dbReference type="Proteomes" id="UP000249725"/>
    </source>
</evidence>
<dbReference type="SUPFAM" id="SSF89550">
    <property type="entry name" value="PHP domain-like"/>
    <property type="match status" value="1"/>
</dbReference>
<dbReference type="Gene3D" id="3.20.20.140">
    <property type="entry name" value="Metal-dependent hydrolases"/>
    <property type="match status" value="1"/>
</dbReference>
<name>A0A328ADA1_9CAUL</name>
<keyword evidence="1" id="KW-0732">Signal</keyword>
<dbReference type="GO" id="GO:0035312">
    <property type="term" value="F:5'-3' DNA exonuclease activity"/>
    <property type="evidence" value="ECO:0007669"/>
    <property type="project" value="TreeGrafter"/>
</dbReference>
<comment type="caution">
    <text evidence="2">The sequence shown here is derived from an EMBL/GenBank/DDBJ whole genome shotgun (WGS) entry which is preliminary data.</text>
</comment>
<dbReference type="PANTHER" id="PTHR42924">
    <property type="entry name" value="EXONUCLEASE"/>
    <property type="match status" value="1"/>
</dbReference>
<sequence>MRLARKAVLRGAAALAVALAVQPAVGEELTLVGAITGPDHQTYRELAFDVPPGVRRLTVAFEYDGKAERSVIDLGLRDPRGFRGWSGGSKAGFVVSETDATPGYLPGPLPAGRWALLLGVPNIRSGVRAGYTAKINLERDERFSGFATQPLKGGPGWYRGDLHLHTGHSDAFCPAQSGVRAPCPTFRTLEAARARGLDFVAVTDHNTTSQAQDLRALSAAYDQLLVIPGREVTTFFGHANVFGPTAEIDFQLGSSRAPGLDPILDQVERAGGLFSINHPGLPSGEACMGCGWSVPDTDYRRVQAIEVLNGGVLSQFKGDDRPLSGVPFWESRLNEGLRITAIGGSDNHDATLASDQPSAVGYPTTVVRARELSQAAILDGLRAGHVFIDAAGSGSRWMDMQASSDGRTAEMGDTLLVKPGHRVRLDVRLRGVAGGTLSLAGSTPVVLPTECRTVASDDTACTLELTLPPGRRWLRAEVRGPDGRLWLFGNPVYLAGDNAGAGRGR</sequence>
<feature type="chain" id="PRO_5016324238" evidence="1">
    <location>
        <begin position="27"/>
        <end position="505"/>
    </location>
</feature>
<dbReference type="EMBL" id="QFYR01000003">
    <property type="protein sequence ID" value="RAK52196.1"/>
    <property type="molecule type" value="Genomic_DNA"/>
</dbReference>
<keyword evidence="3" id="KW-1185">Reference proteome</keyword>
<dbReference type="OrthoDB" id="9804333at2"/>
<accession>A0A328ADA1</accession>
<gene>
    <name evidence="2" type="ORF">DJ018_13685</name>
</gene>
<dbReference type="PANTHER" id="PTHR42924:SF3">
    <property type="entry name" value="POLYMERASE_HISTIDINOL PHOSPHATASE N-TERMINAL DOMAIN-CONTAINING PROTEIN"/>
    <property type="match status" value="1"/>
</dbReference>
<dbReference type="Proteomes" id="UP000249725">
    <property type="component" value="Unassembled WGS sequence"/>
</dbReference>
<dbReference type="InterPro" id="IPR052018">
    <property type="entry name" value="PHP_domain"/>
</dbReference>
<protein>
    <submittedName>
        <fullName evidence="2">PHP domain-containing protein</fullName>
    </submittedName>
</protein>
<organism evidence="2 3">
    <name type="scientific">Phenylobacterium deserti</name>
    <dbReference type="NCBI Taxonomy" id="1914756"/>
    <lineage>
        <taxon>Bacteria</taxon>
        <taxon>Pseudomonadati</taxon>
        <taxon>Pseudomonadota</taxon>
        <taxon>Alphaproteobacteria</taxon>
        <taxon>Caulobacterales</taxon>
        <taxon>Caulobacteraceae</taxon>
        <taxon>Phenylobacterium</taxon>
    </lineage>
</organism>
<dbReference type="InterPro" id="IPR016195">
    <property type="entry name" value="Pol/histidinol_Pase-like"/>
</dbReference>
<evidence type="ECO:0000256" key="1">
    <source>
        <dbReference type="SAM" id="SignalP"/>
    </source>
</evidence>
<reference evidence="3" key="1">
    <citation type="submission" date="2018-05" db="EMBL/GenBank/DDBJ databases">
        <authorList>
            <person name="Li X."/>
        </authorList>
    </citation>
    <scope>NUCLEOTIDE SEQUENCE [LARGE SCALE GENOMIC DNA]</scope>
    <source>
        <strain evidence="3">YIM 73061</strain>
    </source>
</reference>
<feature type="signal peptide" evidence="1">
    <location>
        <begin position="1"/>
        <end position="26"/>
    </location>
</feature>